<keyword evidence="2" id="KW-1208">Phospholipid metabolism</keyword>
<dbReference type="UniPathway" id="UPA00085"/>
<proteinExistence type="inferred from homology"/>
<feature type="transmembrane region" description="Helical" evidence="2">
    <location>
        <begin position="25"/>
        <end position="48"/>
    </location>
</feature>
<comment type="function">
    <text evidence="2">Catalyzes the formation of archaetidylinositol phosphate (AIP) from CDP-archaeol (CDP-ArOH or CDP-2,3-bis-(O-phytanyl)-sn-glycerol) and 1L-myo-inositol 1-phosphate (IP or 1D-myo-inositol 3-phosphate). AIP is a precursor of archaetidyl-myo-inositol (AI), an ether-type inositol phospholipid ubiquitously distributed in archaea membranes and essential for glycolipid biosynthesis in archaea.</text>
</comment>
<feature type="binding site" evidence="2">
    <location>
        <position position="90"/>
    </location>
    <ligand>
        <name>Mg(2+)</name>
        <dbReference type="ChEBI" id="CHEBI:18420"/>
        <label>2</label>
    </ligand>
</feature>
<name>A0A650CNR9_9CREN</name>
<keyword evidence="2" id="KW-0479">Metal-binding</keyword>
<dbReference type="GO" id="GO:0008654">
    <property type="term" value="P:phospholipid biosynthetic process"/>
    <property type="evidence" value="ECO:0007669"/>
    <property type="project" value="UniProtKB-UniRule"/>
</dbReference>
<dbReference type="Gene3D" id="1.20.120.1760">
    <property type="match status" value="1"/>
</dbReference>
<comment type="caution">
    <text evidence="2">Lacks conserved residue(s) required for the propagation of feature annotation.</text>
</comment>
<comment type="similarity">
    <text evidence="2 3">Belongs to the CDP-alcohol phosphatidyltransferase class-I family.</text>
</comment>
<dbReference type="GO" id="GO:0016780">
    <property type="term" value="F:phosphotransferase activity, for other substituted phosphate groups"/>
    <property type="evidence" value="ECO:0007669"/>
    <property type="project" value="UniProtKB-UniRule"/>
</dbReference>
<accession>A0A650CNR9</accession>
<dbReference type="Pfam" id="PF01066">
    <property type="entry name" value="CDP-OH_P_transf"/>
    <property type="match status" value="1"/>
</dbReference>
<keyword evidence="2" id="KW-0464">Manganese</keyword>
<evidence type="ECO:0000256" key="2">
    <source>
        <dbReference type="HAMAP-Rule" id="MF_02242"/>
    </source>
</evidence>
<keyword evidence="2" id="KW-0443">Lipid metabolism</keyword>
<protein>
    <recommendedName>
        <fullName evidence="2">Archaetidylinositol phosphate synthase</fullName>
        <shortName evidence="2">AIP synthase</shortName>
        <ecNumber evidence="2">2.7.8.39</ecNumber>
    </recommendedName>
</protein>
<organism evidence="4 5">
    <name type="scientific">Stygiolobus azoricus</name>
    <dbReference type="NCBI Taxonomy" id="41675"/>
    <lineage>
        <taxon>Archaea</taxon>
        <taxon>Thermoproteota</taxon>
        <taxon>Thermoprotei</taxon>
        <taxon>Sulfolobales</taxon>
        <taxon>Sulfolobaceae</taxon>
        <taxon>Stygiolobus</taxon>
    </lineage>
</organism>
<feature type="transmembrane region" description="Helical" evidence="2">
    <location>
        <begin position="97"/>
        <end position="124"/>
    </location>
</feature>
<evidence type="ECO:0000313" key="4">
    <source>
        <dbReference type="EMBL" id="QGR19418.1"/>
    </source>
</evidence>
<dbReference type="AlphaFoldDB" id="A0A650CNR9"/>
<keyword evidence="5" id="KW-1185">Reference proteome</keyword>
<comment type="cofactor">
    <cofactor evidence="2">
        <name>Mn(2+)</name>
        <dbReference type="ChEBI" id="CHEBI:29035"/>
    </cofactor>
    <cofactor evidence="2">
        <name>Mg(2+)</name>
        <dbReference type="ChEBI" id="CHEBI:18420"/>
    </cofactor>
    <text evidence="2">Binds 2 Mg(2+) or Mn(2+) ions per subunit.</text>
</comment>
<dbReference type="Proteomes" id="UP000423396">
    <property type="component" value="Chromosome"/>
</dbReference>
<dbReference type="InterPro" id="IPR000462">
    <property type="entry name" value="CDP-OH_P_trans"/>
</dbReference>
<feature type="binding site" evidence="2">
    <location>
        <position position="65"/>
    </location>
    <ligand>
        <name>Mg(2+)</name>
        <dbReference type="ChEBI" id="CHEBI:18420"/>
        <label>2</label>
    </ligand>
</feature>
<feature type="binding site" evidence="2">
    <location>
        <position position="86"/>
    </location>
    <ligand>
        <name>Mg(2+)</name>
        <dbReference type="ChEBI" id="CHEBI:18420"/>
        <label>2</label>
    </ligand>
</feature>
<evidence type="ECO:0000256" key="3">
    <source>
        <dbReference type="RuleBase" id="RU003750"/>
    </source>
</evidence>
<sequence>MITRVRKQSKKILQPIAKALSKMGLTANTVTLLGLVLSFVYLLIIYIFKNPLLGILVIAISAFMDALDGEIARLTNNAGVKGSFIDSSLDRIEDINYLLGLVILGFSPFLTSLLIGLSLVIPYVRAKGESLGLTKIEGRGIIERGERIIFTIIVLFVSFFSFKVASIILVIFCLLSAVTVVQRFYYVYRSLP</sequence>
<dbReference type="KEGG" id="sazo:D1868_05085"/>
<comment type="catalytic activity">
    <reaction evidence="2">
        <text>CDP-2,3-bis-O-(phytanyl)-sn-glycerol + 1D-myo-inositol 3-phosphate = saturated 1-archaetidyl-1D-myo-inositol 3-phosphate + CMP + H(+)</text>
        <dbReference type="Rhea" id="RHEA:36823"/>
        <dbReference type="ChEBI" id="CHEBI:15378"/>
        <dbReference type="ChEBI" id="CHEBI:58401"/>
        <dbReference type="ChEBI" id="CHEBI:60377"/>
        <dbReference type="ChEBI" id="CHEBI:74004"/>
        <dbReference type="ChEBI" id="CHEBI:74006"/>
        <dbReference type="EC" id="2.7.8.39"/>
    </reaction>
</comment>
<reference evidence="4 5" key="1">
    <citation type="submission" date="2019-10" db="EMBL/GenBank/DDBJ databases">
        <title>Genome Sequences from Six Type Strain Members of the Archaeal Family Sulfolobaceae: Acidianus ambivalens, Acidianus infernus, Metallosphaera prunae, Stygiolobus azoricus, Sulfolobus metallicus, and Sulfurisphaera ohwakuensis.</title>
        <authorList>
            <person name="Counts J.A."/>
            <person name="Kelly R.M."/>
        </authorList>
    </citation>
    <scope>NUCLEOTIDE SEQUENCE [LARGE SCALE GENOMIC DNA]</scope>
    <source>
        <strain evidence="4 5">FC6</strain>
    </source>
</reference>
<gene>
    <name evidence="4" type="ORF">D1868_05085</name>
</gene>
<dbReference type="PROSITE" id="PS00379">
    <property type="entry name" value="CDP_ALCOHOL_P_TRANSF"/>
    <property type="match status" value="1"/>
</dbReference>
<dbReference type="NCBIfam" id="NF040950">
    <property type="entry name" value="archin_ph_syn"/>
    <property type="match status" value="1"/>
</dbReference>
<keyword evidence="2" id="KW-0460">Magnesium</keyword>
<dbReference type="GO" id="GO:0000287">
    <property type="term" value="F:magnesium ion binding"/>
    <property type="evidence" value="ECO:0007669"/>
    <property type="project" value="UniProtKB-UniRule"/>
</dbReference>
<keyword evidence="2" id="KW-0812">Transmembrane</keyword>
<feature type="binding site" evidence="2">
    <location>
        <position position="65"/>
    </location>
    <ligand>
        <name>Mg(2+)</name>
        <dbReference type="ChEBI" id="CHEBI:18420"/>
        <label>1</label>
    </ligand>
</feature>
<keyword evidence="2" id="KW-1133">Transmembrane helix</keyword>
<keyword evidence="2" id="KW-1003">Cell membrane</keyword>
<feature type="active site" description="Proton acceptor" evidence="2">
    <location>
        <position position="90"/>
    </location>
</feature>
<keyword evidence="2" id="KW-0472">Membrane</keyword>
<dbReference type="EMBL" id="CP045483">
    <property type="protein sequence ID" value="QGR19418.1"/>
    <property type="molecule type" value="Genomic_DNA"/>
</dbReference>
<dbReference type="InterPro" id="IPR043130">
    <property type="entry name" value="CDP-OH_PTrfase_TM_dom"/>
</dbReference>
<dbReference type="EC" id="2.7.8.39" evidence="2"/>
<comment type="pathway">
    <text evidence="2">Lipid metabolism; phospholipid metabolism.</text>
</comment>
<keyword evidence="1 2" id="KW-0808">Transferase</keyword>
<keyword evidence="2" id="KW-0444">Lipid biosynthesis</keyword>
<dbReference type="InterPro" id="IPR048254">
    <property type="entry name" value="CDP_ALCOHOL_P_TRANSF_CS"/>
</dbReference>
<comment type="subcellular location">
    <subcellularLocation>
        <location evidence="2">Cell membrane</location>
        <topology evidence="2">Multi-pass membrane protein</topology>
    </subcellularLocation>
</comment>
<evidence type="ECO:0000256" key="1">
    <source>
        <dbReference type="ARBA" id="ARBA00022679"/>
    </source>
</evidence>
<dbReference type="InterPro" id="IPR054868">
    <property type="entry name" value="archin_ph_syn"/>
</dbReference>
<evidence type="ECO:0000313" key="5">
    <source>
        <dbReference type="Proteomes" id="UP000423396"/>
    </source>
</evidence>
<feature type="binding site" evidence="2">
    <location>
        <position position="86"/>
    </location>
    <ligand>
        <name>Mg(2+)</name>
        <dbReference type="ChEBI" id="CHEBI:18420"/>
        <label>1</label>
    </ligand>
</feature>
<feature type="binding site" evidence="2">
    <location>
        <position position="68"/>
    </location>
    <ligand>
        <name>Mg(2+)</name>
        <dbReference type="ChEBI" id="CHEBI:18420"/>
        <label>1</label>
    </ligand>
</feature>
<dbReference type="HAMAP" id="MF_02242">
    <property type="entry name" value="AIP_synthase"/>
    <property type="match status" value="1"/>
</dbReference>
<feature type="transmembrane region" description="Helical" evidence="2">
    <location>
        <begin position="145"/>
        <end position="162"/>
    </location>
</feature>
<dbReference type="GO" id="GO:0005886">
    <property type="term" value="C:plasma membrane"/>
    <property type="evidence" value="ECO:0007669"/>
    <property type="project" value="UniProtKB-SubCell"/>
</dbReference>
<dbReference type="InterPro" id="IPR044270">
    <property type="entry name" value="AIP_synthase"/>
</dbReference>